<organism evidence="2 3">
    <name type="scientific">Portunus trituberculatus</name>
    <name type="common">Swimming crab</name>
    <name type="synonym">Neptunus trituberculatus</name>
    <dbReference type="NCBI Taxonomy" id="210409"/>
    <lineage>
        <taxon>Eukaryota</taxon>
        <taxon>Metazoa</taxon>
        <taxon>Ecdysozoa</taxon>
        <taxon>Arthropoda</taxon>
        <taxon>Crustacea</taxon>
        <taxon>Multicrustacea</taxon>
        <taxon>Malacostraca</taxon>
        <taxon>Eumalacostraca</taxon>
        <taxon>Eucarida</taxon>
        <taxon>Decapoda</taxon>
        <taxon>Pleocyemata</taxon>
        <taxon>Brachyura</taxon>
        <taxon>Eubrachyura</taxon>
        <taxon>Portunoidea</taxon>
        <taxon>Portunidae</taxon>
        <taxon>Portuninae</taxon>
        <taxon>Portunus</taxon>
    </lineage>
</organism>
<dbReference type="AlphaFoldDB" id="A0A5B7J8R2"/>
<feature type="region of interest" description="Disordered" evidence="1">
    <location>
        <begin position="36"/>
        <end position="68"/>
    </location>
</feature>
<dbReference type="EMBL" id="VSRR010082366">
    <property type="protein sequence ID" value="MPC89847.1"/>
    <property type="molecule type" value="Genomic_DNA"/>
</dbReference>
<dbReference type="Proteomes" id="UP000324222">
    <property type="component" value="Unassembled WGS sequence"/>
</dbReference>
<evidence type="ECO:0000313" key="2">
    <source>
        <dbReference type="EMBL" id="MPC89847.1"/>
    </source>
</evidence>
<keyword evidence="3" id="KW-1185">Reference proteome</keyword>
<feature type="compositionally biased region" description="Low complexity" evidence="1">
    <location>
        <begin position="45"/>
        <end position="56"/>
    </location>
</feature>
<reference evidence="2 3" key="1">
    <citation type="submission" date="2019-05" db="EMBL/GenBank/DDBJ databases">
        <title>Another draft genome of Portunus trituberculatus and its Hox gene families provides insights of decapod evolution.</title>
        <authorList>
            <person name="Jeong J.-H."/>
            <person name="Song I."/>
            <person name="Kim S."/>
            <person name="Choi T."/>
            <person name="Kim D."/>
            <person name="Ryu S."/>
            <person name="Kim W."/>
        </authorList>
    </citation>
    <scope>NUCLEOTIDE SEQUENCE [LARGE SCALE GENOMIC DNA]</scope>
    <source>
        <tissue evidence="2">Muscle</tissue>
    </source>
</reference>
<proteinExistence type="predicted"/>
<evidence type="ECO:0000256" key="1">
    <source>
        <dbReference type="SAM" id="MobiDB-lite"/>
    </source>
</evidence>
<sequence length="85" mass="9652">MENIDPEELKGRVSLWRWSRTGEASQVLASRVSIHESPVQHSGLSNPNQSSSPFPSRRQEDRGASSDASCYGQRVYFFFPQTTYE</sequence>
<protein>
    <submittedName>
        <fullName evidence="2">Uncharacterized protein</fullName>
    </submittedName>
</protein>
<comment type="caution">
    <text evidence="2">The sequence shown here is derived from an EMBL/GenBank/DDBJ whole genome shotgun (WGS) entry which is preliminary data.</text>
</comment>
<name>A0A5B7J8R2_PORTR</name>
<gene>
    <name evidence="2" type="ORF">E2C01_084808</name>
</gene>
<accession>A0A5B7J8R2</accession>
<evidence type="ECO:0000313" key="3">
    <source>
        <dbReference type="Proteomes" id="UP000324222"/>
    </source>
</evidence>